<keyword evidence="1" id="KW-0677">Repeat</keyword>
<evidence type="ECO:0000313" key="3">
    <source>
        <dbReference type="EMBL" id="KAF6149222.1"/>
    </source>
</evidence>
<feature type="repeat" description="PPR" evidence="2">
    <location>
        <begin position="118"/>
        <end position="152"/>
    </location>
</feature>
<dbReference type="NCBIfam" id="TIGR00756">
    <property type="entry name" value="PPR"/>
    <property type="match status" value="4"/>
</dbReference>
<gene>
    <name evidence="3" type="ORF">GIB67_026078</name>
</gene>
<organism evidence="3 4">
    <name type="scientific">Kingdonia uniflora</name>
    <dbReference type="NCBI Taxonomy" id="39325"/>
    <lineage>
        <taxon>Eukaryota</taxon>
        <taxon>Viridiplantae</taxon>
        <taxon>Streptophyta</taxon>
        <taxon>Embryophyta</taxon>
        <taxon>Tracheophyta</taxon>
        <taxon>Spermatophyta</taxon>
        <taxon>Magnoliopsida</taxon>
        <taxon>Ranunculales</taxon>
        <taxon>Circaeasteraceae</taxon>
        <taxon>Kingdonia</taxon>
    </lineage>
</organism>
<dbReference type="FunFam" id="1.25.40.10:FF:000361">
    <property type="entry name" value="Pentatricopeptide repeat-containing protein chloroplastic"/>
    <property type="match status" value="1"/>
</dbReference>
<feature type="repeat" description="PPR" evidence="2">
    <location>
        <begin position="523"/>
        <end position="557"/>
    </location>
</feature>
<dbReference type="PANTHER" id="PTHR47926:SF527">
    <property type="entry name" value="PENTATRICOPEPTIDE REPEAT-CONTAINING PROTEIN"/>
    <property type="match status" value="1"/>
</dbReference>
<keyword evidence="4" id="KW-1185">Reference proteome</keyword>
<dbReference type="Gene3D" id="1.25.40.10">
    <property type="entry name" value="Tetratricopeptide repeat domain"/>
    <property type="match status" value="5"/>
</dbReference>
<dbReference type="Pfam" id="PF01535">
    <property type="entry name" value="PPR"/>
    <property type="match status" value="5"/>
</dbReference>
<dbReference type="FunFam" id="1.25.40.10:FF:000285">
    <property type="entry name" value="Pentatricopeptide repeat-containing protein, chloroplastic"/>
    <property type="match status" value="1"/>
</dbReference>
<evidence type="ECO:0000256" key="1">
    <source>
        <dbReference type="ARBA" id="ARBA00022737"/>
    </source>
</evidence>
<dbReference type="Pfam" id="PF13041">
    <property type="entry name" value="PPR_2"/>
    <property type="match status" value="3"/>
</dbReference>
<dbReference type="AlphaFoldDB" id="A0A7J7M301"/>
<feature type="repeat" description="PPR" evidence="2">
    <location>
        <begin position="321"/>
        <end position="355"/>
    </location>
</feature>
<dbReference type="EMBL" id="JACGCM010001798">
    <property type="protein sequence ID" value="KAF6149222.1"/>
    <property type="molecule type" value="Genomic_DNA"/>
</dbReference>
<dbReference type="FunFam" id="1.25.40.10:FF:000353">
    <property type="entry name" value="Pentatricopeptide repeat-containing protein At4g39530"/>
    <property type="match status" value="1"/>
</dbReference>
<protein>
    <recommendedName>
        <fullName evidence="5">Pentatricopeptide repeat-containing protein</fullName>
    </recommendedName>
</protein>
<dbReference type="InterPro" id="IPR011990">
    <property type="entry name" value="TPR-like_helical_dom_sf"/>
</dbReference>
<proteinExistence type="predicted"/>
<accession>A0A7J7M301</accession>
<dbReference type="GO" id="GO:0009451">
    <property type="term" value="P:RNA modification"/>
    <property type="evidence" value="ECO:0007669"/>
    <property type="project" value="InterPro"/>
</dbReference>
<dbReference type="PROSITE" id="PS51375">
    <property type="entry name" value="PPR"/>
    <property type="match status" value="5"/>
</dbReference>
<dbReference type="InterPro" id="IPR046960">
    <property type="entry name" value="PPR_At4g14850-like_plant"/>
</dbReference>
<evidence type="ECO:0000256" key="2">
    <source>
        <dbReference type="PROSITE-ProRule" id="PRU00708"/>
    </source>
</evidence>
<feature type="repeat" description="PPR" evidence="2">
    <location>
        <begin position="422"/>
        <end position="456"/>
    </location>
</feature>
<evidence type="ECO:0008006" key="5">
    <source>
        <dbReference type="Google" id="ProtNLM"/>
    </source>
</evidence>
<dbReference type="PANTHER" id="PTHR47926">
    <property type="entry name" value="PENTATRICOPEPTIDE REPEAT-CONTAINING PROTEIN"/>
    <property type="match status" value="1"/>
</dbReference>
<evidence type="ECO:0000313" key="4">
    <source>
        <dbReference type="Proteomes" id="UP000541444"/>
    </source>
</evidence>
<sequence>MDARQVFEQMTERNLVTWSSMISMYTQHNHAHEALVFFSRFRVCSNGSPNEFILASVMRGCTQLKWVKLGTQVHGVSVKIGFDEDVFVGTSLIDFYSKNGNGDIRDAWCVFVGLPVKNSVTWTAIIAGYSQSGRSDVSLRLFSEMRETGGVVADRYVISSVVSACSMLGFLEGGKQIHGYVLRNETKLDISVINVLIDLYSKCGRVRDGRKLFDQMSVKNIVSWTTMIAGYMQNSYDWDAMELFSAMNRLGWRGDGFACTSILSSCGSLQALEHGRQVHAYSVKANLESNEFVKNGLIDMYAKCGFLKDARRSLDVMTECNVVSYNAMMEGYARGDMFYEALNIFHEMRLSSIHPSLLTFVSLLGVSASLSTIDLSKQIHGLIIKFGFSLDLYAGSALVDVYSKCFCAKDARLVFDEMNEKDIVVWNAMIFGYTLNTKAEDAFRIFLELQRLRMKPNEFTFVALVTVASNMASLAHGQQFHSQLIKIGLDLEPFITNALVDLYAKCGSIEEAQKMFNTEDQKDVVCWNSIISRYAQHGHAEEALQMFDRMRAEGIVPNYVTFVGVLSACSHVGLVESGLRHFDSMISEFGVDPGMEHYACVVALLGRAGKLCKAKEFIERMPIEPATVVWRSLLSACSLAGDVIMGKYAAEKAILLDPKDSGSYILFSNILASKGMWGDVEDVRKRMTCNEVPKEPGHTWI</sequence>
<dbReference type="FunFam" id="1.25.40.10:FF:000090">
    <property type="entry name" value="Pentatricopeptide repeat-containing protein, chloroplastic"/>
    <property type="match status" value="1"/>
</dbReference>
<reference evidence="3 4" key="1">
    <citation type="journal article" date="2020" name="IScience">
        <title>Genome Sequencing of the Endangered Kingdonia uniflora (Circaeasteraceae, Ranunculales) Reveals Potential Mechanisms of Evolutionary Specialization.</title>
        <authorList>
            <person name="Sun Y."/>
            <person name="Deng T."/>
            <person name="Zhang A."/>
            <person name="Moore M.J."/>
            <person name="Landis J.B."/>
            <person name="Lin N."/>
            <person name="Zhang H."/>
            <person name="Zhang X."/>
            <person name="Huang J."/>
            <person name="Zhang X."/>
            <person name="Sun H."/>
            <person name="Wang H."/>
        </authorList>
    </citation>
    <scope>NUCLEOTIDE SEQUENCE [LARGE SCALE GENOMIC DNA]</scope>
    <source>
        <strain evidence="3">TB1705</strain>
        <tissue evidence="3">Leaf</tissue>
    </source>
</reference>
<dbReference type="Pfam" id="PF20431">
    <property type="entry name" value="E_motif"/>
    <property type="match status" value="1"/>
</dbReference>
<dbReference type="InterPro" id="IPR002885">
    <property type="entry name" value="PPR_rpt"/>
</dbReference>
<dbReference type="FunFam" id="1.25.40.10:FF:000958">
    <property type="entry name" value="Pentatricopeptide repeat-containing protein At4g39530"/>
    <property type="match status" value="1"/>
</dbReference>
<feature type="repeat" description="PPR" evidence="2">
    <location>
        <begin position="189"/>
        <end position="223"/>
    </location>
</feature>
<dbReference type="OrthoDB" id="1882346at2759"/>
<comment type="caution">
    <text evidence="3">The sequence shown here is derived from an EMBL/GenBank/DDBJ whole genome shotgun (WGS) entry which is preliminary data.</text>
</comment>
<dbReference type="GO" id="GO:0003723">
    <property type="term" value="F:RNA binding"/>
    <property type="evidence" value="ECO:0007669"/>
    <property type="project" value="InterPro"/>
</dbReference>
<name>A0A7J7M301_9MAGN</name>
<dbReference type="InterPro" id="IPR046848">
    <property type="entry name" value="E_motif"/>
</dbReference>
<dbReference type="Proteomes" id="UP000541444">
    <property type="component" value="Unassembled WGS sequence"/>
</dbReference>